<dbReference type="AlphaFoldDB" id="A0A1D8KCS7"/>
<accession>A0A1D8KCS7</accession>
<evidence type="ECO:0000313" key="2">
    <source>
        <dbReference type="Proteomes" id="UP000095342"/>
    </source>
</evidence>
<proteinExistence type="predicted"/>
<keyword evidence="1" id="KW-0614">Plasmid</keyword>
<geneLocation type="plasmid" evidence="2">
    <name>papv6</name>
</geneLocation>
<keyword evidence="2" id="KW-1185">Reference proteome</keyword>
<dbReference type="KEGG" id="aaeo:BJI67_16090"/>
<dbReference type="EMBL" id="CP017449">
    <property type="protein sequence ID" value="AOV18760.1"/>
    <property type="molecule type" value="Genomic_DNA"/>
</dbReference>
<name>A0A1D8KCS7_9GAMM</name>
<protein>
    <submittedName>
        <fullName evidence="1">Uncharacterized protein</fullName>
    </submittedName>
</protein>
<dbReference type="Proteomes" id="UP000095342">
    <property type="component" value="Plasmid pAPV6"/>
</dbReference>
<sequence>MQTILLHTSPVSGKWESMSAQLTSHRTLISVRPDGYVDGASIAGVDDKFFRAEARLYGLSVHEVERNFAKDVVFTYLSEADRARLSNN</sequence>
<gene>
    <name evidence="1" type="ORF">BJI67_16090</name>
</gene>
<reference evidence="1 2" key="1">
    <citation type="submission" date="2016-09" db="EMBL/GenBank/DDBJ databases">
        <title>Acidihalobacter prosperus V6 (DSM14174).</title>
        <authorList>
            <person name="Khaleque H.N."/>
            <person name="Ramsay J.P."/>
            <person name="Murphy R.J.T."/>
            <person name="Kaksonen A.H."/>
            <person name="Boxall N.J."/>
            <person name="Watkin E.L.J."/>
        </authorList>
    </citation>
    <scope>NUCLEOTIDE SEQUENCE [LARGE SCALE GENOMIC DNA]</scope>
    <source>
        <strain evidence="1 2">V6</strain>
        <plasmid evidence="2">papv6</plasmid>
    </source>
</reference>
<organism evidence="1 2">
    <name type="scientific">Acidihalobacter aeolianus</name>
    <dbReference type="NCBI Taxonomy" id="2792603"/>
    <lineage>
        <taxon>Bacteria</taxon>
        <taxon>Pseudomonadati</taxon>
        <taxon>Pseudomonadota</taxon>
        <taxon>Gammaproteobacteria</taxon>
        <taxon>Chromatiales</taxon>
        <taxon>Ectothiorhodospiraceae</taxon>
        <taxon>Acidihalobacter</taxon>
    </lineage>
</organism>
<evidence type="ECO:0000313" key="1">
    <source>
        <dbReference type="EMBL" id="AOV18760.1"/>
    </source>
</evidence>